<dbReference type="PANTHER" id="PTHR45697">
    <property type="entry name" value="ADP-RIBOSYLATION FACTOR-LIKE PROTEIN 2-RELATED"/>
    <property type="match status" value="1"/>
</dbReference>
<evidence type="ECO:0000256" key="9">
    <source>
        <dbReference type="ARBA" id="ARBA00023288"/>
    </source>
</evidence>
<dbReference type="PROSITE" id="PS51417">
    <property type="entry name" value="ARF"/>
    <property type="match status" value="1"/>
</dbReference>
<evidence type="ECO:0000256" key="1">
    <source>
        <dbReference type="ARBA" id="ARBA00004555"/>
    </source>
</evidence>
<dbReference type="SUPFAM" id="SSF52540">
    <property type="entry name" value="P-loop containing nucleoside triphosphate hydrolases"/>
    <property type="match status" value="1"/>
</dbReference>
<evidence type="ECO:0000256" key="5">
    <source>
        <dbReference type="ARBA" id="ARBA00022741"/>
    </source>
</evidence>
<dbReference type="InterPro" id="IPR006689">
    <property type="entry name" value="Small_GTPase_ARF/SAR"/>
</dbReference>
<dbReference type="Gene3D" id="3.40.50.300">
    <property type="entry name" value="P-loop containing nucleotide triphosphate hydrolases"/>
    <property type="match status" value="1"/>
</dbReference>
<evidence type="ECO:0000256" key="12">
    <source>
        <dbReference type="PIRSR" id="PIRSR606689-2"/>
    </source>
</evidence>
<keyword evidence="15" id="KW-1185">Reference proteome</keyword>
<feature type="binding site" evidence="12">
    <location>
        <position position="47"/>
    </location>
    <ligand>
        <name>Mg(2+)</name>
        <dbReference type="ChEBI" id="CHEBI:18420"/>
    </ligand>
</feature>
<dbReference type="GO" id="GO:0005794">
    <property type="term" value="C:Golgi apparatus"/>
    <property type="evidence" value="ECO:0007669"/>
    <property type="project" value="UniProtKB-SubCell"/>
</dbReference>
<feature type="binding site" evidence="11">
    <location>
        <begin position="125"/>
        <end position="128"/>
    </location>
    <ligand>
        <name>GTP</name>
        <dbReference type="ChEBI" id="CHEBI:37565"/>
    </ligand>
</feature>
<dbReference type="Pfam" id="PF00025">
    <property type="entry name" value="Arf"/>
    <property type="match status" value="1"/>
</dbReference>
<keyword evidence="7" id="KW-0333">Golgi apparatus</keyword>
<keyword evidence="3" id="KW-0813">Transport</keyword>
<keyword evidence="12" id="KW-0460">Magnesium</keyword>
<keyword evidence="6" id="KW-0653">Protein transport</keyword>
<keyword evidence="8 11" id="KW-0342">GTP-binding</keyword>
<dbReference type="OrthoDB" id="2011769at2759"/>
<dbReference type="EMBL" id="CP009404">
    <property type="protein sequence ID" value="AIO02768.1"/>
    <property type="molecule type" value="Genomic_DNA"/>
</dbReference>
<sequence length="178" mass="20100">MGILDFLVRIRRIRRPAGVLILGLDNAGKTSILRQLSDEDVSNVAPTQGFQIKKLVSGGIKLNVWDMGGQRAARYYWRQYFKQADVIIYVVDAANPRRIHEARCELEHLLEEEKVAGVPMLFFANKQDLLGALSVEEITVALNLTDLRDRRWHIQACSAKTGEGLDEGISWAVKQVKK</sequence>
<reference evidence="14 15" key="1">
    <citation type="journal article" date="2015" name="Sci. Rep.">
        <title>The genome of Leishmania panamensis: insights into genomics of the L. (Viannia) subgenus.</title>
        <authorList>
            <person name="Llanes A."/>
            <person name="Restrepo C.M."/>
            <person name="Vecchio G.D."/>
            <person name="Anguizola F.J."/>
            <person name="Lleonart R."/>
        </authorList>
    </citation>
    <scope>NUCLEOTIDE SEQUENCE [LARGE SCALE GENOMIC DNA]</scope>
    <source>
        <strain evidence="14 15">MHOM/PA/94/PSC-1</strain>
    </source>
</reference>
<evidence type="ECO:0000256" key="10">
    <source>
        <dbReference type="ARBA" id="ARBA00040616"/>
    </source>
</evidence>
<dbReference type="GO" id="GO:0046872">
    <property type="term" value="F:metal ion binding"/>
    <property type="evidence" value="ECO:0007669"/>
    <property type="project" value="UniProtKB-KW"/>
</dbReference>
<evidence type="ECO:0000256" key="2">
    <source>
        <dbReference type="ARBA" id="ARBA00010290"/>
    </source>
</evidence>
<feature type="binding site" evidence="12">
    <location>
        <position position="30"/>
    </location>
    <ligand>
        <name>Mg(2+)</name>
        <dbReference type="ChEBI" id="CHEBI:18420"/>
    </ligand>
</feature>
<evidence type="ECO:0000313" key="15">
    <source>
        <dbReference type="Proteomes" id="UP000063063"/>
    </source>
</evidence>
<dbReference type="GeneID" id="22579667"/>
<dbReference type="RefSeq" id="XP_010703568.1">
    <property type="nucleotide sequence ID" value="XM_010705266.1"/>
</dbReference>
<feature type="binding site" evidence="11">
    <location>
        <position position="69"/>
    </location>
    <ligand>
        <name>GTP</name>
        <dbReference type="ChEBI" id="CHEBI:37565"/>
    </ligand>
</feature>
<evidence type="ECO:0000256" key="7">
    <source>
        <dbReference type="ARBA" id="ARBA00023034"/>
    </source>
</evidence>
<evidence type="ECO:0000256" key="4">
    <source>
        <dbReference type="ARBA" id="ARBA00022707"/>
    </source>
</evidence>
<dbReference type="InterPro" id="IPR005225">
    <property type="entry name" value="Small_GTP-bd"/>
</dbReference>
<keyword evidence="9" id="KW-0449">Lipoprotein</keyword>
<keyword evidence="12" id="KW-0479">Metal-binding</keyword>
<protein>
    <recommendedName>
        <fullName evidence="10">ADP-ribosylation factor-like protein 3</fullName>
    </recommendedName>
</protein>
<evidence type="ECO:0000256" key="6">
    <source>
        <dbReference type="ARBA" id="ARBA00022927"/>
    </source>
</evidence>
<organism evidence="14 15">
    <name type="scientific">Leishmania panamensis</name>
    <dbReference type="NCBI Taxonomy" id="5679"/>
    <lineage>
        <taxon>Eukaryota</taxon>
        <taxon>Discoba</taxon>
        <taxon>Euglenozoa</taxon>
        <taxon>Kinetoplastea</taxon>
        <taxon>Metakinetoplastina</taxon>
        <taxon>Trypanosomatida</taxon>
        <taxon>Trypanosomatidae</taxon>
        <taxon>Leishmaniinae</taxon>
        <taxon>Leishmania</taxon>
        <taxon>Leishmania guyanensis species complex</taxon>
    </lineage>
</organism>
<feature type="binding site" evidence="11">
    <location>
        <begin position="23"/>
        <end position="30"/>
    </location>
    <ligand>
        <name>GTP</name>
        <dbReference type="ChEBI" id="CHEBI:37565"/>
    </ligand>
</feature>
<dbReference type="VEuPathDB" id="TriTrypDB:LPMP_356390"/>
<dbReference type="KEGG" id="lpan:LPMP_356390"/>
<evidence type="ECO:0000256" key="8">
    <source>
        <dbReference type="ARBA" id="ARBA00023134"/>
    </source>
</evidence>
<comment type="subcellular location">
    <subcellularLocation>
        <location evidence="1">Golgi apparatus</location>
    </subcellularLocation>
</comment>
<gene>
    <name evidence="14" type="primary">ARL-3B</name>
    <name evidence="14" type="ORF">LPMP_356390</name>
</gene>
<dbReference type="PRINTS" id="PR00328">
    <property type="entry name" value="SAR1GTPBP"/>
</dbReference>
<dbReference type="eggNOG" id="KOG0074">
    <property type="taxonomic scope" value="Eukaryota"/>
</dbReference>
<keyword evidence="4" id="KW-0519">Myristate</keyword>
<dbReference type="GO" id="GO:0015031">
    <property type="term" value="P:protein transport"/>
    <property type="evidence" value="ECO:0007669"/>
    <property type="project" value="UniProtKB-KW"/>
</dbReference>
<dbReference type="Proteomes" id="UP000063063">
    <property type="component" value="Chromosome 35"/>
</dbReference>
<dbReference type="SMART" id="SM00177">
    <property type="entry name" value="ARF"/>
    <property type="match status" value="1"/>
</dbReference>
<dbReference type="AlphaFoldDB" id="A0A088S315"/>
<evidence type="ECO:0000256" key="3">
    <source>
        <dbReference type="ARBA" id="ARBA00022448"/>
    </source>
</evidence>
<accession>A0A088S315</accession>
<proteinExistence type="inferred from homology"/>
<dbReference type="VEuPathDB" id="TriTrypDB:LPAL13_350072400"/>
<keyword evidence="5 11" id="KW-0547">Nucleotide-binding</keyword>
<name>A0A088S315_LEIPA</name>
<dbReference type="InterPro" id="IPR044612">
    <property type="entry name" value="ARL2/3"/>
</dbReference>
<comment type="similarity">
    <text evidence="2 13">Belongs to the small GTPase superfamily. Arf family.</text>
</comment>
<dbReference type="GO" id="GO:0003924">
    <property type="term" value="F:GTPase activity"/>
    <property type="evidence" value="ECO:0007669"/>
    <property type="project" value="InterPro"/>
</dbReference>
<dbReference type="CDD" id="cd04155">
    <property type="entry name" value="Arl3"/>
    <property type="match status" value="1"/>
</dbReference>
<dbReference type="SMART" id="SM00178">
    <property type="entry name" value="SAR"/>
    <property type="match status" value="1"/>
</dbReference>
<evidence type="ECO:0000256" key="13">
    <source>
        <dbReference type="RuleBase" id="RU003925"/>
    </source>
</evidence>
<dbReference type="FunFam" id="3.40.50.300:FF:000281">
    <property type="entry name" value="ADP-ribosylation factor-like protein 3"/>
    <property type="match status" value="1"/>
</dbReference>
<dbReference type="GO" id="GO:0005525">
    <property type="term" value="F:GTP binding"/>
    <property type="evidence" value="ECO:0007669"/>
    <property type="project" value="UniProtKB-KW"/>
</dbReference>
<dbReference type="NCBIfam" id="TIGR00231">
    <property type="entry name" value="small_GTP"/>
    <property type="match status" value="1"/>
</dbReference>
<dbReference type="InterPro" id="IPR027417">
    <property type="entry name" value="P-loop_NTPase"/>
</dbReference>
<evidence type="ECO:0000313" key="14">
    <source>
        <dbReference type="EMBL" id="AIO02768.1"/>
    </source>
</evidence>
<evidence type="ECO:0000256" key="11">
    <source>
        <dbReference type="PIRSR" id="PIRSR606689-1"/>
    </source>
</evidence>